<dbReference type="Pfam" id="PF01513">
    <property type="entry name" value="NAD_kinase"/>
    <property type="match status" value="1"/>
</dbReference>
<feature type="binding site" evidence="6">
    <location>
        <begin position="138"/>
        <end position="139"/>
    </location>
    <ligand>
        <name>NAD(+)</name>
        <dbReference type="ChEBI" id="CHEBI:57540"/>
    </ligand>
</feature>
<keyword evidence="1 6" id="KW-0808">Transferase</keyword>
<dbReference type="PANTHER" id="PTHR20275:SF0">
    <property type="entry name" value="NAD KINASE"/>
    <property type="match status" value="1"/>
</dbReference>
<keyword evidence="6" id="KW-0963">Cytoplasm</keyword>
<comment type="caution">
    <text evidence="7">The sequence shown here is derived from an EMBL/GenBank/DDBJ whole genome shotgun (WGS) entry which is preliminary data.</text>
</comment>
<dbReference type="Gene3D" id="3.40.50.10330">
    <property type="entry name" value="Probable inorganic polyphosphate/atp-NAD kinase, domain 1"/>
    <property type="match status" value="1"/>
</dbReference>
<dbReference type="Gene3D" id="2.60.200.30">
    <property type="entry name" value="Probable inorganic polyphosphate/atp-NAD kinase, domain 2"/>
    <property type="match status" value="1"/>
</dbReference>
<evidence type="ECO:0000256" key="4">
    <source>
        <dbReference type="ARBA" id="ARBA00023027"/>
    </source>
</evidence>
<dbReference type="InterPro" id="IPR017437">
    <property type="entry name" value="ATP-NAD_kinase_PpnK-typ_C"/>
</dbReference>
<keyword evidence="4 6" id="KW-0520">NAD</keyword>
<gene>
    <name evidence="6" type="primary">nadK</name>
    <name evidence="7" type="ORF">WMO26_01510</name>
</gene>
<evidence type="ECO:0000256" key="2">
    <source>
        <dbReference type="ARBA" id="ARBA00022777"/>
    </source>
</evidence>
<accession>A0ABV1DXX8</accession>
<organism evidence="7 8">
    <name type="scientific">Solibaculum intestinale</name>
    <dbReference type="NCBI Taxonomy" id="3133165"/>
    <lineage>
        <taxon>Bacteria</taxon>
        <taxon>Bacillati</taxon>
        <taxon>Bacillota</taxon>
        <taxon>Clostridia</taxon>
        <taxon>Eubacteriales</taxon>
        <taxon>Oscillospiraceae</taxon>
        <taxon>Solibaculum</taxon>
    </lineage>
</organism>
<keyword evidence="6" id="KW-0067">ATP-binding</keyword>
<proteinExistence type="inferred from homology"/>
<dbReference type="SUPFAM" id="SSF111331">
    <property type="entry name" value="NAD kinase/diacylglycerol kinase-like"/>
    <property type="match status" value="1"/>
</dbReference>
<keyword evidence="2 6" id="KW-0418">Kinase</keyword>
<feature type="binding site" evidence="6">
    <location>
        <position position="149"/>
    </location>
    <ligand>
        <name>NAD(+)</name>
        <dbReference type="ChEBI" id="CHEBI:57540"/>
    </ligand>
</feature>
<dbReference type="EC" id="2.7.1.23" evidence="6"/>
<feature type="binding site" evidence="6">
    <location>
        <position position="166"/>
    </location>
    <ligand>
        <name>NAD(+)</name>
        <dbReference type="ChEBI" id="CHEBI:57540"/>
    </ligand>
</feature>
<feature type="active site" description="Proton acceptor" evidence="6">
    <location>
        <position position="68"/>
    </location>
</feature>
<name>A0ABV1DXX8_9FIRM</name>
<keyword evidence="3 6" id="KW-0521">NADP</keyword>
<dbReference type="Proteomes" id="UP001489509">
    <property type="component" value="Unassembled WGS sequence"/>
</dbReference>
<dbReference type="EMBL" id="JBBMFD010000001">
    <property type="protein sequence ID" value="MEQ2439499.1"/>
    <property type="molecule type" value="Genomic_DNA"/>
</dbReference>
<reference evidence="7 8" key="1">
    <citation type="submission" date="2024-03" db="EMBL/GenBank/DDBJ databases">
        <title>Human intestinal bacterial collection.</title>
        <authorList>
            <person name="Pauvert C."/>
            <person name="Hitch T.C.A."/>
            <person name="Clavel T."/>
        </authorList>
    </citation>
    <scope>NUCLEOTIDE SEQUENCE [LARGE SCALE GENOMIC DNA]</scope>
    <source>
        <strain evidence="7 8">CLA-JM-H44</strain>
    </source>
</reference>
<comment type="cofactor">
    <cofactor evidence="6">
        <name>a divalent metal cation</name>
        <dbReference type="ChEBI" id="CHEBI:60240"/>
    </cofactor>
</comment>
<evidence type="ECO:0000256" key="3">
    <source>
        <dbReference type="ARBA" id="ARBA00022857"/>
    </source>
</evidence>
<evidence type="ECO:0000313" key="8">
    <source>
        <dbReference type="Proteomes" id="UP001489509"/>
    </source>
</evidence>
<feature type="binding site" evidence="6">
    <location>
        <begin position="68"/>
        <end position="69"/>
    </location>
    <ligand>
        <name>NAD(+)</name>
        <dbReference type="ChEBI" id="CHEBI:57540"/>
    </ligand>
</feature>
<dbReference type="InterPro" id="IPR016064">
    <property type="entry name" value="NAD/diacylglycerol_kinase_sf"/>
</dbReference>
<evidence type="ECO:0000256" key="1">
    <source>
        <dbReference type="ARBA" id="ARBA00022679"/>
    </source>
</evidence>
<sequence>MKIAIVANPGKQGAQAYFPEIASRLASLGAELLLEDKDREKFPYAGACYLQREELYRECDLVLALGGDGTILHTVTYAAPLGKPVLGINAGTLGFMAGLETNELYKLPRLFTGEYTLDRRMLLNVRIEGEDAVYYALNDAVISKGTVSRILDLTVTLNSREIASYRADGVILSTPTGSTAYSLSAGGPVLDPEMDGMLVTPICPHSLFDRSILFKDDSVVSITASTRYGEGAYLTVDGRLGRALKPKDTVTIRKAAISAKLIRLKEGTFYETLTQKLMHRRG</sequence>
<evidence type="ECO:0000256" key="5">
    <source>
        <dbReference type="ARBA" id="ARBA00047925"/>
    </source>
</evidence>
<keyword evidence="6" id="KW-0547">Nucleotide-binding</keyword>
<comment type="function">
    <text evidence="6">Involved in the regulation of the intracellular balance of NAD and NADP, and is a key enzyme in the biosynthesis of NADP. Catalyzes specifically the phosphorylation on 2'-hydroxyl of the adenosine moiety of NAD to yield NADP.</text>
</comment>
<dbReference type="HAMAP" id="MF_00361">
    <property type="entry name" value="NAD_kinase"/>
    <property type="match status" value="1"/>
</dbReference>
<feature type="binding site" evidence="6">
    <location>
        <begin position="179"/>
        <end position="184"/>
    </location>
    <ligand>
        <name>NAD(+)</name>
        <dbReference type="ChEBI" id="CHEBI:57540"/>
    </ligand>
</feature>
<dbReference type="Pfam" id="PF20143">
    <property type="entry name" value="NAD_kinase_C"/>
    <property type="match status" value="1"/>
</dbReference>
<dbReference type="PANTHER" id="PTHR20275">
    <property type="entry name" value="NAD KINASE"/>
    <property type="match status" value="1"/>
</dbReference>
<comment type="catalytic activity">
    <reaction evidence="5 6">
        <text>NAD(+) + ATP = ADP + NADP(+) + H(+)</text>
        <dbReference type="Rhea" id="RHEA:18629"/>
        <dbReference type="ChEBI" id="CHEBI:15378"/>
        <dbReference type="ChEBI" id="CHEBI:30616"/>
        <dbReference type="ChEBI" id="CHEBI:57540"/>
        <dbReference type="ChEBI" id="CHEBI:58349"/>
        <dbReference type="ChEBI" id="CHEBI:456216"/>
        <dbReference type="EC" id="2.7.1.23"/>
    </reaction>
</comment>
<evidence type="ECO:0000256" key="6">
    <source>
        <dbReference type="HAMAP-Rule" id="MF_00361"/>
    </source>
</evidence>
<feature type="binding site" evidence="6">
    <location>
        <position position="168"/>
    </location>
    <ligand>
        <name>NAD(+)</name>
        <dbReference type="ChEBI" id="CHEBI:57540"/>
    </ligand>
</feature>
<comment type="similarity">
    <text evidence="6">Belongs to the NAD kinase family.</text>
</comment>
<comment type="subcellular location">
    <subcellularLocation>
        <location evidence="6">Cytoplasm</location>
    </subcellularLocation>
</comment>
<evidence type="ECO:0000313" key="7">
    <source>
        <dbReference type="EMBL" id="MEQ2439499.1"/>
    </source>
</evidence>
<dbReference type="GO" id="GO:0016301">
    <property type="term" value="F:kinase activity"/>
    <property type="evidence" value="ECO:0007669"/>
    <property type="project" value="UniProtKB-KW"/>
</dbReference>
<keyword evidence="8" id="KW-1185">Reference proteome</keyword>
<comment type="caution">
    <text evidence="6">Lacks conserved residue(s) required for the propagation of feature annotation.</text>
</comment>
<protein>
    <recommendedName>
        <fullName evidence="6">NAD kinase</fullName>
        <ecNumber evidence="6">2.7.1.23</ecNumber>
    </recommendedName>
    <alternativeName>
        <fullName evidence="6">ATP-dependent NAD kinase</fullName>
    </alternativeName>
</protein>
<feature type="binding site" evidence="6">
    <location>
        <position position="73"/>
    </location>
    <ligand>
        <name>NAD(+)</name>
        <dbReference type="ChEBI" id="CHEBI:57540"/>
    </ligand>
</feature>
<dbReference type="RefSeq" id="WP_349217757.1">
    <property type="nucleotide sequence ID" value="NZ_JBBMFD010000001.1"/>
</dbReference>
<dbReference type="InterPro" id="IPR002504">
    <property type="entry name" value="NADK"/>
</dbReference>
<dbReference type="InterPro" id="IPR017438">
    <property type="entry name" value="ATP-NAD_kinase_N"/>
</dbReference>